<feature type="compositionally biased region" description="Polar residues" evidence="1">
    <location>
        <begin position="101"/>
        <end position="111"/>
    </location>
</feature>
<protein>
    <submittedName>
        <fullName evidence="2">Uncharacterized protein</fullName>
    </submittedName>
</protein>
<evidence type="ECO:0000256" key="1">
    <source>
        <dbReference type="SAM" id="MobiDB-lite"/>
    </source>
</evidence>
<gene>
    <name evidence="2" type="ORF">GWK47_013607</name>
</gene>
<dbReference type="Proteomes" id="UP000770661">
    <property type="component" value="Unassembled WGS sequence"/>
</dbReference>
<dbReference type="EMBL" id="JACEEZ010020314">
    <property type="protein sequence ID" value="KAG0714707.1"/>
    <property type="molecule type" value="Genomic_DNA"/>
</dbReference>
<comment type="caution">
    <text evidence="2">The sequence shown here is derived from an EMBL/GenBank/DDBJ whole genome shotgun (WGS) entry which is preliminary data.</text>
</comment>
<feature type="region of interest" description="Disordered" evidence="1">
    <location>
        <begin position="95"/>
        <end position="139"/>
    </location>
</feature>
<organism evidence="2 3">
    <name type="scientific">Chionoecetes opilio</name>
    <name type="common">Atlantic snow crab</name>
    <name type="synonym">Cancer opilio</name>
    <dbReference type="NCBI Taxonomy" id="41210"/>
    <lineage>
        <taxon>Eukaryota</taxon>
        <taxon>Metazoa</taxon>
        <taxon>Ecdysozoa</taxon>
        <taxon>Arthropoda</taxon>
        <taxon>Crustacea</taxon>
        <taxon>Multicrustacea</taxon>
        <taxon>Malacostraca</taxon>
        <taxon>Eumalacostraca</taxon>
        <taxon>Eucarida</taxon>
        <taxon>Decapoda</taxon>
        <taxon>Pleocyemata</taxon>
        <taxon>Brachyura</taxon>
        <taxon>Eubrachyura</taxon>
        <taxon>Majoidea</taxon>
        <taxon>Majidae</taxon>
        <taxon>Chionoecetes</taxon>
    </lineage>
</organism>
<dbReference type="AlphaFoldDB" id="A0A8J5CNU8"/>
<evidence type="ECO:0000313" key="2">
    <source>
        <dbReference type="EMBL" id="KAG0714707.1"/>
    </source>
</evidence>
<accession>A0A8J5CNU8</accession>
<proteinExistence type="predicted"/>
<name>A0A8J5CNU8_CHIOP</name>
<keyword evidence="3" id="KW-1185">Reference proteome</keyword>
<reference evidence="2" key="1">
    <citation type="submission" date="2020-07" db="EMBL/GenBank/DDBJ databases">
        <title>The High-quality genome of the commercially important snow crab, Chionoecetes opilio.</title>
        <authorList>
            <person name="Jeong J.-H."/>
            <person name="Ryu S."/>
        </authorList>
    </citation>
    <scope>NUCLEOTIDE SEQUENCE</scope>
    <source>
        <strain evidence="2">MADBK_172401_WGS</strain>
        <tissue evidence="2">Digestive gland</tissue>
    </source>
</reference>
<evidence type="ECO:0000313" key="3">
    <source>
        <dbReference type="Proteomes" id="UP000770661"/>
    </source>
</evidence>
<sequence>MWSTKANDLEGLLKRAMLGQMMAPCKLEDILLNNFQDVAAACPPQQGFSSARSILNTTLNNPCGRCRSNAIPMMCLQAAFPHQLHDGFRNSLSCPVADTGTPRSSSVSSPGHQDGPLSPNGIPSARLGNNLRPNAGPKDQALKEREHGNLFAILTLARRCIERTETVNVICRGRGSLQQRRRRSRSRMDRFRAPKQGQLLGELFSLGGRRLGDILVGVGALKSSSRFFVER</sequence>